<dbReference type="EMBL" id="JATAAI010000018">
    <property type="protein sequence ID" value="KAK1739446.1"/>
    <property type="molecule type" value="Genomic_DNA"/>
</dbReference>
<proteinExistence type="predicted"/>
<evidence type="ECO:0000313" key="2">
    <source>
        <dbReference type="Proteomes" id="UP001224775"/>
    </source>
</evidence>
<dbReference type="Proteomes" id="UP001224775">
    <property type="component" value="Unassembled WGS sequence"/>
</dbReference>
<sequence length="133" mass="15825">MSDTDISQWEVCECDQQRKVDSFRKNLGLCDSLFGFKVAHEILLRSGNDLDRAIRDINKHREVMKSACPKIKDPQIVMDYYYKYYKSCASSHTHSMETNSINVERSDRIPKSIYFMRFNYFLRKFDDDDKKDV</sequence>
<accession>A0AAD8Y4B9</accession>
<reference evidence="1" key="1">
    <citation type="submission" date="2023-06" db="EMBL/GenBank/DDBJ databases">
        <title>Survivors Of The Sea: Transcriptome response of Skeletonema marinoi to long-term dormancy.</title>
        <authorList>
            <person name="Pinder M.I.M."/>
            <person name="Kourtchenko O."/>
            <person name="Robertson E.K."/>
            <person name="Larsson T."/>
            <person name="Maumus F."/>
            <person name="Osuna-Cruz C.M."/>
            <person name="Vancaester E."/>
            <person name="Stenow R."/>
            <person name="Vandepoele K."/>
            <person name="Ploug H."/>
            <person name="Bruchert V."/>
            <person name="Godhe A."/>
            <person name="Topel M."/>
        </authorList>
    </citation>
    <scope>NUCLEOTIDE SEQUENCE</scope>
    <source>
        <strain evidence="1">R05AC</strain>
    </source>
</reference>
<organism evidence="1 2">
    <name type="scientific">Skeletonema marinoi</name>
    <dbReference type="NCBI Taxonomy" id="267567"/>
    <lineage>
        <taxon>Eukaryota</taxon>
        <taxon>Sar</taxon>
        <taxon>Stramenopiles</taxon>
        <taxon>Ochrophyta</taxon>
        <taxon>Bacillariophyta</taxon>
        <taxon>Coscinodiscophyceae</taxon>
        <taxon>Thalassiosirophycidae</taxon>
        <taxon>Thalassiosirales</taxon>
        <taxon>Skeletonemataceae</taxon>
        <taxon>Skeletonema</taxon>
        <taxon>Skeletonema marinoi-dohrnii complex</taxon>
    </lineage>
</organism>
<gene>
    <name evidence="1" type="ORF">QTG54_009989</name>
</gene>
<protein>
    <submittedName>
        <fullName evidence="1">Uncharacterized protein</fullName>
    </submittedName>
</protein>
<dbReference type="AlphaFoldDB" id="A0AAD8Y4B9"/>
<name>A0AAD8Y4B9_9STRA</name>
<keyword evidence="2" id="KW-1185">Reference proteome</keyword>
<evidence type="ECO:0000313" key="1">
    <source>
        <dbReference type="EMBL" id="KAK1739446.1"/>
    </source>
</evidence>
<comment type="caution">
    <text evidence="1">The sequence shown here is derived from an EMBL/GenBank/DDBJ whole genome shotgun (WGS) entry which is preliminary data.</text>
</comment>